<evidence type="ECO:0000256" key="1">
    <source>
        <dbReference type="SAM" id="SignalP"/>
    </source>
</evidence>
<dbReference type="Proteomes" id="UP001627284">
    <property type="component" value="Unassembled WGS sequence"/>
</dbReference>
<accession>A0ABD2UPS7</accession>
<dbReference type="EMBL" id="JBJKTR010000004">
    <property type="protein sequence ID" value="KAL3370421.1"/>
    <property type="molecule type" value="Genomic_DNA"/>
</dbReference>
<dbReference type="EMBL" id="JBJKTR010000004">
    <property type="protein sequence ID" value="KAL3370420.1"/>
    <property type="molecule type" value="Genomic_DNA"/>
</dbReference>
<comment type="caution">
    <text evidence="2">The sequence shown here is derived from an EMBL/GenBank/DDBJ whole genome shotgun (WGS) entry which is preliminary data.</text>
</comment>
<dbReference type="AlphaFoldDB" id="A0ABD2UPS7"/>
<reference evidence="2 3" key="1">
    <citation type="submission" date="2024-05" db="EMBL/GenBank/DDBJ databases">
        <title>De novo assembly of an allotetraploid wild potato.</title>
        <authorList>
            <person name="Hosaka A.J."/>
        </authorList>
    </citation>
    <scope>NUCLEOTIDE SEQUENCE [LARGE SCALE GENOMIC DNA]</scope>
    <source>
        <tissue evidence="2">Young leaves</tissue>
    </source>
</reference>
<feature type="signal peptide" evidence="1">
    <location>
        <begin position="1"/>
        <end position="17"/>
    </location>
</feature>
<keyword evidence="1" id="KW-0732">Signal</keyword>
<proteinExistence type="predicted"/>
<gene>
    <name evidence="2" type="ORF">AABB24_007456</name>
</gene>
<organism evidence="2 3">
    <name type="scientific">Solanum stoloniferum</name>
    <dbReference type="NCBI Taxonomy" id="62892"/>
    <lineage>
        <taxon>Eukaryota</taxon>
        <taxon>Viridiplantae</taxon>
        <taxon>Streptophyta</taxon>
        <taxon>Embryophyta</taxon>
        <taxon>Tracheophyta</taxon>
        <taxon>Spermatophyta</taxon>
        <taxon>Magnoliopsida</taxon>
        <taxon>eudicotyledons</taxon>
        <taxon>Gunneridae</taxon>
        <taxon>Pentapetalae</taxon>
        <taxon>asterids</taxon>
        <taxon>lamiids</taxon>
        <taxon>Solanales</taxon>
        <taxon>Solanaceae</taxon>
        <taxon>Solanoideae</taxon>
        <taxon>Solaneae</taxon>
        <taxon>Solanum</taxon>
    </lineage>
</organism>
<feature type="chain" id="PRO_5044724562" evidence="1">
    <location>
        <begin position="18"/>
        <end position="101"/>
    </location>
</feature>
<name>A0ABD2UPS7_9SOLN</name>
<sequence>MTCYLHVLFILVTCERCRSPLDSIFSCISGCLKPKPFPSQTTIKINEQVPELKEYVADWRIEKLGQRPTLYFKSRILLFFGPKSTYYYMEKLQNMANINIH</sequence>
<evidence type="ECO:0000313" key="2">
    <source>
        <dbReference type="EMBL" id="KAL3370420.1"/>
    </source>
</evidence>
<protein>
    <submittedName>
        <fullName evidence="2">Uncharacterized protein</fullName>
    </submittedName>
</protein>
<keyword evidence="3" id="KW-1185">Reference proteome</keyword>
<evidence type="ECO:0000313" key="3">
    <source>
        <dbReference type="Proteomes" id="UP001627284"/>
    </source>
</evidence>